<evidence type="ECO:0000256" key="7">
    <source>
        <dbReference type="ARBA" id="ARBA00022927"/>
    </source>
</evidence>
<keyword evidence="9" id="KW-0811">Translocation</keyword>
<dbReference type="InterPro" id="IPR003849">
    <property type="entry name" value="Preprotein_translocase_YajC"/>
</dbReference>
<dbReference type="SMART" id="SM01323">
    <property type="entry name" value="YajC"/>
    <property type="match status" value="1"/>
</dbReference>
<dbReference type="PANTHER" id="PTHR33909:SF1">
    <property type="entry name" value="SEC TRANSLOCON ACCESSORY COMPLEX SUBUNIT YAJC"/>
    <property type="match status" value="1"/>
</dbReference>
<evidence type="ECO:0000313" key="14">
    <source>
        <dbReference type="Proteomes" id="UP000009223"/>
    </source>
</evidence>
<evidence type="ECO:0000256" key="2">
    <source>
        <dbReference type="ARBA" id="ARBA00006742"/>
    </source>
</evidence>
<proteinExistence type="inferred from homology"/>
<feature type="compositionally biased region" description="Basic and acidic residues" evidence="11">
    <location>
        <begin position="110"/>
        <end position="141"/>
    </location>
</feature>
<comment type="similarity">
    <text evidence="2">Belongs to the YajC family.</text>
</comment>
<dbReference type="KEGG" id="tpi:TREPR_1545"/>
<dbReference type="Pfam" id="PF02699">
    <property type="entry name" value="YajC"/>
    <property type="match status" value="1"/>
</dbReference>
<dbReference type="eggNOG" id="COG1862">
    <property type="taxonomic scope" value="Bacteria"/>
</dbReference>
<protein>
    <recommendedName>
        <fullName evidence="3">Sec translocon accessory complex subunit YajC</fullName>
    </recommendedName>
</protein>
<comment type="subcellular location">
    <subcellularLocation>
        <location evidence="1">Cell membrane</location>
        <topology evidence="1">Single-pass membrane protein</topology>
    </subcellularLocation>
</comment>
<dbReference type="GO" id="GO:0005886">
    <property type="term" value="C:plasma membrane"/>
    <property type="evidence" value="ECO:0007669"/>
    <property type="project" value="UniProtKB-SubCell"/>
</dbReference>
<organism evidence="13 14">
    <name type="scientific">Treponema primitia (strain ATCC BAA-887 / DSM 12427 / ZAS-2)</name>
    <dbReference type="NCBI Taxonomy" id="545694"/>
    <lineage>
        <taxon>Bacteria</taxon>
        <taxon>Pseudomonadati</taxon>
        <taxon>Spirochaetota</taxon>
        <taxon>Spirochaetia</taxon>
        <taxon>Spirochaetales</taxon>
        <taxon>Treponemataceae</taxon>
        <taxon>Treponema</taxon>
    </lineage>
</organism>
<reference evidence="13 14" key="2">
    <citation type="journal article" date="2011" name="ISME J.">
        <title>RNA-seq reveals cooperative metabolic interactions between two termite-gut spirochete species in co-culture.</title>
        <authorList>
            <person name="Rosenthal A.Z."/>
            <person name="Matson E.G."/>
            <person name="Eldar A."/>
            <person name="Leadbetter J.R."/>
        </authorList>
    </citation>
    <scope>NUCLEOTIDE SEQUENCE [LARGE SCALE GENOMIC DNA]</scope>
    <source>
        <strain evidence="14">ATCC BAA-887 / DSM 12427 / ZAS-2</strain>
    </source>
</reference>
<keyword evidence="5" id="KW-1003">Cell membrane</keyword>
<evidence type="ECO:0000256" key="8">
    <source>
        <dbReference type="ARBA" id="ARBA00022989"/>
    </source>
</evidence>
<dbReference type="Proteomes" id="UP000009223">
    <property type="component" value="Chromosome"/>
</dbReference>
<dbReference type="PRINTS" id="PR01853">
    <property type="entry name" value="YAJCTRNLCASE"/>
</dbReference>
<evidence type="ECO:0000256" key="12">
    <source>
        <dbReference type="SAM" id="Phobius"/>
    </source>
</evidence>
<evidence type="ECO:0000256" key="10">
    <source>
        <dbReference type="ARBA" id="ARBA00023136"/>
    </source>
</evidence>
<evidence type="ECO:0000256" key="3">
    <source>
        <dbReference type="ARBA" id="ARBA00014962"/>
    </source>
</evidence>
<feature type="transmembrane region" description="Helical" evidence="12">
    <location>
        <begin position="24"/>
        <end position="42"/>
    </location>
</feature>
<evidence type="ECO:0000256" key="11">
    <source>
        <dbReference type="SAM" id="MobiDB-lite"/>
    </source>
</evidence>
<accession>F5YPF5</accession>
<dbReference type="STRING" id="545694.TREPR_1545"/>
<evidence type="ECO:0000256" key="4">
    <source>
        <dbReference type="ARBA" id="ARBA00022448"/>
    </source>
</evidence>
<dbReference type="HOGENOM" id="CLU_116157_1_1_12"/>
<dbReference type="PANTHER" id="PTHR33909">
    <property type="entry name" value="SEC TRANSLOCON ACCESSORY COMPLEX SUBUNIT YAJC"/>
    <property type="match status" value="1"/>
</dbReference>
<keyword evidence="8 12" id="KW-1133">Transmembrane helix</keyword>
<evidence type="ECO:0000313" key="13">
    <source>
        <dbReference type="EMBL" id="AEF85175.1"/>
    </source>
</evidence>
<dbReference type="AlphaFoldDB" id="F5YPF5"/>
<dbReference type="EMBL" id="CP001843">
    <property type="protein sequence ID" value="AEF85175.1"/>
    <property type="molecule type" value="Genomic_DNA"/>
</dbReference>
<dbReference type="NCBIfam" id="TIGR00739">
    <property type="entry name" value="yajC"/>
    <property type="match status" value="1"/>
</dbReference>
<sequence length="141" mass="14979">MNSLIFSLLLGAQGGAEGGGSGSIISTFVPFILIIGIFYFLIIRPQNKKQKETQKMLNAIKKGDKIVTIGGIHGVIQTVKESTVVVKIDESVKVEFSRSAIATVVADGGGKAEKVEKIEDKKTETSDDKPAQEGGAEDSKN</sequence>
<evidence type="ECO:0000256" key="5">
    <source>
        <dbReference type="ARBA" id="ARBA00022475"/>
    </source>
</evidence>
<dbReference type="GO" id="GO:0015031">
    <property type="term" value="P:protein transport"/>
    <property type="evidence" value="ECO:0007669"/>
    <property type="project" value="UniProtKB-KW"/>
</dbReference>
<name>F5YPF5_TREPZ</name>
<keyword evidence="14" id="KW-1185">Reference proteome</keyword>
<feature type="region of interest" description="Disordered" evidence="11">
    <location>
        <begin position="108"/>
        <end position="141"/>
    </location>
</feature>
<gene>
    <name evidence="13" type="ordered locus">TREPR_1545</name>
</gene>
<keyword evidence="6 12" id="KW-0812">Transmembrane</keyword>
<reference evidence="14" key="1">
    <citation type="submission" date="2009-12" db="EMBL/GenBank/DDBJ databases">
        <title>Complete sequence of Treponema primitia strain ZAS-2.</title>
        <authorList>
            <person name="Tetu S.G."/>
            <person name="Matson E."/>
            <person name="Ren Q."/>
            <person name="Seshadri R."/>
            <person name="Elbourne L."/>
            <person name="Hassan K.A."/>
            <person name="Durkin A."/>
            <person name="Radune D."/>
            <person name="Mohamoud Y."/>
            <person name="Shay R."/>
            <person name="Jin S."/>
            <person name="Zhang X."/>
            <person name="Lucey K."/>
            <person name="Ballor N.R."/>
            <person name="Ottesen E."/>
            <person name="Rosenthal R."/>
            <person name="Allen A."/>
            <person name="Leadbetter J.R."/>
            <person name="Paulsen I.T."/>
        </authorList>
    </citation>
    <scope>NUCLEOTIDE SEQUENCE [LARGE SCALE GENOMIC DNA]</scope>
    <source>
        <strain evidence="14">ATCC BAA-887 / DSM 12427 / ZAS-2</strain>
    </source>
</reference>
<dbReference type="OrthoDB" id="9800132at2"/>
<keyword evidence="10 12" id="KW-0472">Membrane</keyword>
<evidence type="ECO:0000256" key="1">
    <source>
        <dbReference type="ARBA" id="ARBA00004162"/>
    </source>
</evidence>
<keyword evidence="7" id="KW-0653">Protein transport</keyword>
<dbReference type="RefSeq" id="WP_015708564.1">
    <property type="nucleotide sequence ID" value="NC_015578.1"/>
</dbReference>
<evidence type="ECO:0000256" key="6">
    <source>
        <dbReference type="ARBA" id="ARBA00022692"/>
    </source>
</evidence>
<evidence type="ECO:0000256" key="9">
    <source>
        <dbReference type="ARBA" id="ARBA00023010"/>
    </source>
</evidence>
<keyword evidence="4" id="KW-0813">Transport</keyword>